<reference evidence="3" key="1">
    <citation type="journal article" date="2023" name="Commun. Biol.">
        <title>Genome analysis of Parmales, the sister group of diatoms, reveals the evolutionary specialization of diatoms from phago-mixotrophs to photoautotrophs.</title>
        <authorList>
            <person name="Ban H."/>
            <person name="Sato S."/>
            <person name="Yoshikawa S."/>
            <person name="Yamada K."/>
            <person name="Nakamura Y."/>
            <person name="Ichinomiya M."/>
            <person name="Sato N."/>
            <person name="Blanc-Mathieu R."/>
            <person name="Endo H."/>
            <person name="Kuwata A."/>
            <person name="Ogata H."/>
        </authorList>
    </citation>
    <scope>NUCLEOTIDE SEQUENCE [LARGE SCALE GENOMIC DNA]</scope>
</reference>
<dbReference type="AlphaFoldDB" id="A0A9W7GJL1"/>
<name>A0A9W7GJL1_9STRA</name>
<gene>
    <name evidence="2" type="ORF">TrCOL_g8445</name>
</gene>
<sequence length="302" mass="32642">MTGMGGYFGGKGGGKRQDVIRGVGGGNKKKVEEINKPKVDVLGGLLGKGGRNRKVGGGAKNQQRRGSVVDKVAISDSSLYDGTVEVPQSRKPIIKSLGRARVMHSRKDGLVKAVEVVERQRVIRDIIKDRKGGGEEGGRVGGGGINSITGRKIVGKGKGDVKKGGGGGRVGEGVSEFSTMFGTFGGSGVENRRAINAGEAEIVRLVQIGENIDKLEVKEFVKEGEERRRRDREGHWRKFWFCNVCRCERDGRGRGECESRGHEVVEGRDVKGKKREREGEGLKVGTGIEWNGRSVKYAKNTV</sequence>
<evidence type="ECO:0000313" key="2">
    <source>
        <dbReference type="EMBL" id="GMI46934.1"/>
    </source>
</evidence>
<feature type="compositionally biased region" description="Gly residues" evidence="1">
    <location>
        <begin position="1"/>
        <end position="12"/>
    </location>
</feature>
<feature type="region of interest" description="Disordered" evidence="1">
    <location>
        <begin position="1"/>
        <end position="28"/>
    </location>
</feature>
<dbReference type="Proteomes" id="UP001165065">
    <property type="component" value="Unassembled WGS sequence"/>
</dbReference>
<comment type="caution">
    <text evidence="2">The sequence shown here is derived from an EMBL/GenBank/DDBJ whole genome shotgun (WGS) entry which is preliminary data.</text>
</comment>
<keyword evidence="3" id="KW-1185">Reference proteome</keyword>
<accession>A0A9W7GJL1</accession>
<evidence type="ECO:0000313" key="3">
    <source>
        <dbReference type="Proteomes" id="UP001165065"/>
    </source>
</evidence>
<protein>
    <submittedName>
        <fullName evidence="2">Uncharacterized protein</fullName>
    </submittedName>
</protein>
<dbReference type="EMBL" id="BRYA01000320">
    <property type="protein sequence ID" value="GMI46934.1"/>
    <property type="molecule type" value="Genomic_DNA"/>
</dbReference>
<evidence type="ECO:0000256" key="1">
    <source>
        <dbReference type="SAM" id="MobiDB-lite"/>
    </source>
</evidence>
<dbReference type="OrthoDB" id="10656525at2759"/>
<organism evidence="2 3">
    <name type="scientific">Triparma columacea</name>
    <dbReference type="NCBI Taxonomy" id="722753"/>
    <lineage>
        <taxon>Eukaryota</taxon>
        <taxon>Sar</taxon>
        <taxon>Stramenopiles</taxon>
        <taxon>Ochrophyta</taxon>
        <taxon>Bolidophyceae</taxon>
        <taxon>Parmales</taxon>
        <taxon>Triparmaceae</taxon>
        <taxon>Triparma</taxon>
    </lineage>
</organism>
<proteinExistence type="predicted"/>